<dbReference type="VEuPathDB" id="TriTrypDB:BSAL_82320"/>
<keyword evidence="1 2" id="KW-0812">Transmembrane</keyword>
<organism evidence="2 3">
    <name type="scientific">Bodo saltans</name>
    <name type="common">Flagellated protozoan</name>
    <dbReference type="NCBI Taxonomy" id="75058"/>
    <lineage>
        <taxon>Eukaryota</taxon>
        <taxon>Discoba</taxon>
        <taxon>Euglenozoa</taxon>
        <taxon>Kinetoplastea</taxon>
        <taxon>Metakinetoplastina</taxon>
        <taxon>Eubodonida</taxon>
        <taxon>Bodonidae</taxon>
        <taxon>Bodo</taxon>
    </lineage>
</organism>
<accession>A0A0S4J3Y0</accession>
<reference evidence="3" key="1">
    <citation type="submission" date="2015-09" db="EMBL/GenBank/DDBJ databases">
        <authorList>
            <consortium name="Pathogen Informatics"/>
        </authorList>
    </citation>
    <scope>NUCLEOTIDE SEQUENCE [LARGE SCALE GENOMIC DNA]</scope>
    <source>
        <strain evidence="3">Lake Konstanz</strain>
    </source>
</reference>
<evidence type="ECO:0000313" key="2">
    <source>
        <dbReference type="EMBL" id="CUG63472.1"/>
    </source>
</evidence>
<feature type="transmembrane region" description="Helical" evidence="1">
    <location>
        <begin position="157"/>
        <end position="179"/>
    </location>
</feature>
<feature type="transmembrane region" description="Helical" evidence="1">
    <location>
        <begin position="186"/>
        <end position="203"/>
    </location>
</feature>
<protein>
    <submittedName>
        <fullName evidence="2">Transmembrane protein, putative</fullName>
    </submittedName>
</protein>
<name>A0A0S4J3Y0_BODSA</name>
<feature type="transmembrane region" description="Helical" evidence="1">
    <location>
        <begin position="100"/>
        <end position="123"/>
    </location>
</feature>
<feature type="transmembrane region" description="Helical" evidence="1">
    <location>
        <begin position="280"/>
        <end position="301"/>
    </location>
</feature>
<keyword evidence="3" id="KW-1185">Reference proteome</keyword>
<gene>
    <name evidence="2" type="ORF">BSAL_82320</name>
</gene>
<dbReference type="AlphaFoldDB" id="A0A0S4J3Y0"/>
<keyword evidence="1" id="KW-1133">Transmembrane helix</keyword>
<keyword evidence="1" id="KW-0472">Membrane</keyword>
<dbReference type="EMBL" id="CYKH01000905">
    <property type="protein sequence ID" value="CUG63472.1"/>
    <property type="molecule type" value="Genomic_DNA"/>
</dbReference>
<dbReference type="Proteomes" id="UP000051952">
    <property type="component" value="Unassembled WGS sequence"/>
</dbReference>
<evidence type="ECO:0000256" key="1">
    <source>
        <dbReference type="SAM" id="Phobius"/>
    </source>
</evidence>
<proteinExistence type="predicted"/>
<sequence length="384" mass="42811">MEERFIADDGTEVVLLPKQRVDSLRRLVGSTEVHDHDCFDFNTLKPIPDLSLRWNRAGRVSRQFFSTARYFLSIASLTITTNRAASSVSQSDIDKMGPNVFLTLSYIIQFAPVPFIVVVMQQFNNIFAETVYYKYLTNGAIIDFPETLDRPYLCSHWLPMAFSIPFGIYGLFTICVLIYFKASFSVFVIVISSLAGMLSYWYSQQGIEDKLISLTEFIQSFPDETGEYGNIDKVNMGSAADSLKSLKLLEGRVPSYDDYWRRSYFKSIFADTKARVGVNVGMRTLICVGIAAVVIYALLLLSLDDNASWQTTVNPCIASCVYDDSIGYNNVARCSGCVCRCLEQFYIRNCDCANRLTVANCSASAVGVASNLCACSSIASVQCL</sequence>
<evidence type="ECO:0000313" key="3">
    <source>
        <dbReference type="Proteomes" id="UP000051952"/>
    </source>
</evidence>